<evidence type="ECO:0000313" key="2">
    <source>
        <dbReference type="EMBL" id="SCU80357.1"/>
    </source>
</evidence>
<organism evidence="2 3">
    <name type="scientific">Lachancea dasiensis</name>
    <dbReference type="NCBI Taxonomy" id="1072105"/>
    <lineage>
        <taxon>Eukaryota</taxon>
        <taxon>Fungi</taxon>
        <taxon>Dikarya</taxon>
        <taxon>Ascomycota</taxon>
        <taxon>Saccharomycotina</taxon>
        <taxon>Saccharomycetes</taxon>
        <taxon>Saccharomycetales</taxon>
        <taxon>Saccharomycetaceae</taxon>
        <taxon>Lachancea</taxon>
    </lineage>
</organism>
<dbReference type="GO" id="GO:0005730">
    <property type="term" value="C:nucleolus"/>
    <property type="evidence" value="ECO:0007669"/>
    <property type="project" value="EnsemblFungi"/>
</dbReference>
<dbReference type="Proteomes" id="UP000190274">
    <property type="component" value="Chromosome B"/>
</dbReference>
<dbReference type="EMBL" id="LT598456">
    <property type="protein sequence ID" value="SCU80357.1"/>
    <property type="molecule type" value="Genomic_DNA"/>
</dbReference>
<dbReference type="GO" id="GO:0036396">
    <property type="term" value="C:RNA N6-methyladenosine methyltransferase complex"/>
    <property type="evidence" value="ECO:0007669"/>
    <property type="project" value="EnsemblFungi"/>
</dbReference>
<dbReference type="GO" id="GO:2000221">
    <property type="term" value="P:negative regulation of pseudohyphal growth"/>
    <property type="evidence" value="ECO:0007669"/>
    <property type="project" value="EnsemblFungi"/>
</dbReference>
<evidence type="ECO:0000313" key="3">
    <source>
        <dbReference type="Proteomes" id="UP000190274"/>
    </source>
</evidence>
<sequence>MDNKQTSQSIRYPEHPHTSSDWKFMTTHDVGHGLDLSLASLAFGTSESAKNMIGASTAMSYNSGTVGQEPNFIGAKASLKPLLKGSSGGGNYCWNTEQPDVKMGHGNTTGTLTTNSVMDTSLNTVSSDYNTTCGLSGNLETYNSMQLELQLKETQIESLESEIQTFKQLFNQGFSLKQEHDEHVLSGPLESFPTEIPASLDAIFHTLSRTLTSKEKELEETKLRLESLITAIALNPSNAVTKMGRYDEEALAHKMVNRLEMLTKENKEMAQMLGYGRSKELQIELELLKKENQELKRKILLPERKALKR</sequence>
<dbReference type="AlphaFoldDB" id="A0A1G4ITX8"/>
<name>A0A1G4ITX8_9SACH</name>
<evidence type="ECO:0000256" key="1">
    <source>
        <dbReference type="SAM" id="Coils"/>
    </source>
</evidence>
<feature type="coiled-coil region" evidence="1">
    <location>
        <begin position="142"/>
        <end position="169"/>
    </location>
</feature>
<keyword evidence="3" id="KW-1185">Reference proteome</keyword>
<dbReference type="STRING" id="1266660.A0A1G4ITX8"/>
<gene>
    <name evidence="2" type="ORF">LADA_0B06832G</name>
</gene>
<dbReference type="GO" id="GO:0006279">
    <property type="term" value="P:premeiotic DNA replication"/>
    <property type="evidence" value="ECO:0007669"/>
    <property type="project" value="EnsemblFungi"/>
</dbReference>
<proteinExistence type="predicted"/>
<dbReference type="GO" id="GO:0005737">
    <property type="term" value="C:cytoplasm"/>
    <property type="evidence" value="ECO:0007669"/>
    <property type="project" value="EnsemblFungi"/>
</dbReference>
<protein>
    <submittedName>
        <fullName evidence="2">LADA_0B06832g1_1</fullName>
    </submittedName>
</protein>
<dbReference type="OrthoDB" id="21221at2759"/>
<keyword evidence="1" id="KW-0175">Coiled coil</keyword>
<reference evidence="3" key="1">
    <citation type="submission" date="2016-03" db="EMBL/GenBank/DDBJ databases">
        <authorList>
            <person name="Devillers H."/>
        </authorList>
    </citation>
    <scope>NUCLEOTIDE SEQUENCE [LARGE SCALE GENOMIC DNA]</scope>
</reference>
<accession>A0A1G4ITX8</accession>